<dbReference type="PROSITE" id="PS50071">
    <property type="entry name" value="HOMEOBOX_2"/>
    <property type="match status" value="3"/>
</dbReference>
<dbReference type="CDD" id="cd00086">
    <property type="entry name" value="homeodomain"/>
    <property type="match status" value="3"/>
</dbReference>
<evidence type="ECO:0000256" key="11">
    <source>
        <dbReference type="RuleBase" id="RU000682"/>
    </source>
</evidence>
<dbReference type="PROSITE" id="PS50157">
    <property type="entry name" value="ZINC_FINGER_C2H2_2"/>
    <property type="match status" value="2"/>
</dbReference>
<feature type="DNA-binding region" description="Homeobox" evidence="10">
    <location>
        <begin position="23"/>
        <end position="82"/>
    </location>
</feature>
<feature type="region of interest" description="Disordered" evidence="12">
    <location>
        <begin position="802"/>
        <end position="860"/>
    </location>
</feature>
<feature type="region of interest" description="Disordered" evidence="12">
    <location>
        <begin position="317"/>
        <end position="348"/>
    </location>
</feature>
<evidence type="ECO:0000259" key="14">
    <source>
        <dbReference type="PROSITE" id="PS50157"/>
    </source>
</evidence>
<protein>
    <submittedName>
        <fullName evidence="15">Zinc finger protein 2</fullName>
    </submittedName>
</protein>
<evidence type="ECO:0000256" key="9">
    <source>
        <dbReference type="PROSITE-ProRule" id="PRU00042"/>
    </source>
</evidence>
<feature type="region of interest" description="Disordered" evidence="12">
    <location>
        <begin position="1109"/>
        <end position="1134"/>
    </location>
</feature>
<evidence type="ECO:0000313" key="15">
    <source>
        <dbReference type="EMBL" id="KNC33071.1"/>
    </source>
</evidence>
<dbReference type="Gene3D" id="1.10.10.60">
    <property type="entry name" value="Homeodomain-like"/>
    <property type="match status" value="3"/>
</dbReference>
<evidence type="ECO:0000256" key="10">
    <source>
        <dbReference type="PROSITE-ProRule" id="PRU00108"/>
    </source>
</evidence>
<dbReference type="InterPro" id="IPR036236">
    <property type="entry name" value="Znf_C2H2_sf"/>
</dbReference>
<comment type="caution">
    <text evidence="15">The sequence shown here is derived from an EMBL/GenBank/DDBJ whole genome shotgun (WGS) entry which is preliminary data.</text>
</comment>
<keyword evidence="7 10" id="KW-0371">Homeobox</keyword>
<evidence type="ECO:0000256" key="6">
    <source>
        <dbReference type="ARBA" id="ARBA00023125"/>
    </source>
</evidence>
<keyword evidence="5" id="KW-0862">Zinc</keyword>
<dbReference type="SUPFAM" id="SSF57667">
    <property type="entry name" value="beta-beta-alpha zinc fingers"/>
    <property type="match status" value="1"/>
</dbReference>
<feature type="region of interest" description="Disordered" evidence="12">
    <location>
        <begin position="1351"/>
        <end position="1370"/>
    </location>
</feature>
<keyword evidence="6 10" id="KW-0238">DNA-binding</keyword>
<reference evidence="15 16" key="1">
    <citation type="journal article" date="2015" name="Nat. Commun.">
        <title>Lucilia cuprina genome unlocks parasitic fly biology to underpin future interventions.</title>
        <authorList>
            <person name="Anstead C.A."/>
            <person name="Korhonen P.K."/>
            <person name="Young N.D."/>
            <person name="Hall R.S."/>
            <person name="Jex A.R."/>
            <person name="Murali S.C."/>
            <person name="Hughes D.S."/>
            <person name="Lee S.F."/>
            <person name="Perry T."/>
            <person name="Stroehlein A.J."/>
            <person name="Ansell B.R."/>
            <person name="Breugelmans B."/>
            <person name="Hofmann A."/>
            <person name="Qu J."/>
            <person name="Dugan S."/>
            <person name="Lee S.L."/>
            <person name="Chao H."/>
            <person name="Dinh H."/>
            <person name="Han Y."/>
            <person name="Doddapaneni H.V."/>
            <person name="Worley K.C."/>
            <person name="Muzny D.M."/>
            <person name="Ioannidis P."/>
            <person name="Waterhouse R.M."/>
            <person name="Zdobnov E.M."/>
            <person name="James P.J."/>
            <person name="Bagnall N.H."/>
            <person name="Kotze A.C."/>
            <person name="Gibbs R.A."/>
            <person name="Richards S."/>
            <person name="Batterham P."/>
            <person name="Gasser R.B."/>
        </authorList>
    </citation>
    <scope>NUCLEOTIDE SEQUENCE [LARGE SCALE GENOMIC DNA]</scope>
    <source>
        <strain evidence="15 16">LS</strain>
        <tissue evidence="15">Full body</tissue>
    </source>
</reference>
<dbReference type="PROSITE" id="PS00028">
    <property type="entry name" value="ZINC_FINGER_C2H2_1"/>
    <property type="match status" value="2"/>
</dbReference>
<evidence type="ECO:0000256" key="4">
    <source>
        <dbReference type="ARBA" id="ARBA00022771"/>
    </source>
</evidence>
<feature type="region of interest" description="Disordered" evidence="12">
    <location>
        <begin position="652"/>
        <end position="677"/>
    </location>
</feature>
<dbReference type="InterPro" id="IPR017970">
    <property type="entry name" value="Homeobox_CS"/>
</dbReference>
<dbReference type="InterPro" id="IPR051968">
    <property type="entry name" value="ZnFinger_Homeobox_TR"/>
</dbReference>
<dbReference type="InterPro" id="IPR009057">
    <property type="entry name" value="Homeodomain-like_sf"/>
</dbReference>
<feature type="compositionally biased region" description="Polar residues" evidence="12">
    <location>
        <begin position="565"/>
        <end position="583"/>
    </location>
</feature>
<dbReference type="Pfam" id="PF00096">
    <property type="entry name" value="zf-C2H2"/>
    <property type="match status" value="2"/>
</dbReference>
<evidence type="ECO:0000256" key="2">
    <source>
        <dbReference type="ARBA" id="ARBA00022723"/>
    </source>
</evidence>
<dbReference type="GO" id="GO:0005634">
    <property type="term" value="C:nucleus"/>
    <property type="evidence" value="ECO:0007669"/>
    <property type="project" value="UniProtKB-SubCell"/>
</dbReference>
<feature type="region of interest" description="Disordered" evidence="12">
    <location>
        <begin position="933"/>
        <end position="956"/>
    </location>
</feature>
<dbReference type="Proteomes" id="UP000037069">
    <property type="component" value="Unassembled WGS sequence"/>
</dbReference>
<dbReference type="FunFam" id="1.10.10.60:FF:000080">
    <property type="entry name" value="Zinc finger homeobox protein 2"/>
    <property type="match status" value="1"/>
</dbReference>
<feature type="compositionally biased region" description="Polar residues" evidence="12">
    <location>
        <begin position="933"/>
        <end position="946"/>
    </location>
</feature>
<feature type="domain" description="Homeobox" evidence="13">
    <location>
        <begin position="390"/>
        <end position="450"/>
    </location>
</feature>
<feature type="domain" description="Homeobox" evidence="13">
    <location>
        <begin position="21"/>
        <end position="81"/>
    </location>
</feature>
<feature type="region of interest" description="Disordered" evidence="12">
    <location>
        <begin position="113"/>
        <end position="165"/>
    </location>
</feature>
<dbReference type="PANTHER" id="PTHR45891">
    <property type="entry name" value="ZINC FINGER HOMEOBOX PROTEIN"/>
    <property type="match status" value="1"/>
</dbReference>
<feature type="DNA-binding region" description="Homeobox" evidence="10">
    <location>
        <begin position="392"/>
        <end position="451"/>
    </location>
</feature>
<dbReference type="Pfam" id="PF00046">
    <property type="entry name" value="Homeodomain"/>
    <property type="match status" value="3"/>
</dbReference>
<gene>
    <name evidence="15" type="ORF">FF38_13128</name>
</gene>
<feature type="compositionally biased region" description="Low complexity" evidence="12">
    <location>
        <begin position="317"/>
        <end position="332"/>
    </location>
</feature>
<accession>A0A0L0CLE6</accession>
<feature type="domain" description="C2H2-type" evidence="14">
    <location>
        <begin position="471"/>
        <end position="498"/>
    </location>
</feature>
<proteinExistence type="predicted"/>
<evidence type="ECO:0000256" key="8">
    <source>
        <dbReference type="ARBA" id="ARBA00023242"/>
    </source>
</evidence>
<keyword evidence="4 9" id="KW-0863">Zinc-finger</keyword>
<dbReference type="GO" id="GO:0008270">
    <property type="term" value="F:zinc ion binding"/>
    <property type="evidence" value="ECO:0007669"/>
    <property type="project" value="UniProtKB-KW"/>
</dbReference>
<evidence type="ECO:0000256" key="1">
    <source>
        <dbReference type="ARBA" id="ARBA00004123"/>
    </source>
</evidence>
<keyword evidence="8 10" id="KW-0539">Nucleus</keyword>
<evidence type="ECO:0000256" key="12">
    <source>
        <dbReference type="SAM" id="MobiDB-lite"/>
    </source>
</evidence>
<dbReference type="GO" id="GO:0000978">
    <property type="term" value="F:RNA polymerase II cis-regulatory region sequence-specific DNA binding"/>
    <property type="evidence" value="ECO:0007669"/>
    <property type="project" value="TreeGrafter"/>
</dbReference>
<dbReference type="FunFam" id="1.10.10.60:FF:000064">
    <property type="entry name" value="Zinc finger homeobox protein 4"/>
    <property type="match status" value="1"/>
</dbReference>
<feature type="compositionally biased region" description="Low complexity" evidence="12">
    <location>
        <begin position="1120"/>
        <end position="1134"/>
    </location>
</feature>
<keyword evidence="2" id="KW-0479">Metal-binding</keyword>
<feature type="compositionally biased region" description="Low complexity" evidence="12">
    <location>
        <begin position="378"/>
        <end position="390"/>
    </location>
</feature>
<dbReference type="PROSITE" id="PS00027">
    <property type="entry name" value="HOMEOBOX_1"/>
    <property type="match status" value="1"/>
</dbReference>
<feature type="region of interest" description="Disordered" evidence="12">
    <location>
        <begin position="265"/>
        <end position="287"/>
    </location>
</feature>
<dbReference type="GO" id="GO:0000981">
    <property type="term" value="F:DNA-binding transcription factor activity, RNA polymerase II-specific"/>
    <property type="evidence" value="ECO:0007669"/>
    <property type="project" value="InterPro"/>
</dbReference>
<evidence type="ECO:0000259" key="13">
    <source>
        <dbReference type="PROSITE" id="PS50071"/>
    </source>
</evidence>
<feature type="region of interest" description="Disordered" evidence="12">
    <location>
        <begin position="557"/>
        <end position="583"/>
    </location>
</feature>
<feature type="DNA-binding region" description="Homeobox" evidence="10">
    <location>
        <begin position="1028"/>
        <end position="1112"/>
    </location>
</feature>
<feature type="domain" description="Homeobox" evidence="13">
    <location>
        <begin position="1026"/>
        <end position="1111"/>
    </location>
</feature>
<name>A0A0L0CLE6_LUCCU</name>
<evidence type="ECO:0000256" key="7">
    <source>
        <dbReference type="ARBA" id="ARBA00023155"/>
    </source>
</evidence>
<keyword evidence="3" id="KW-0677">Repeat</keyword>
<dbReference type="InterPro" id="IPR001356">
    <property type="entry name" value="HD"/>
</dbReference>
<dbReference type="InterPro" id="IPR013087">
    <property type="entry name" value="Znf_C2H2_type"/>
</dbReference>
<feature type="compositionally biased region" description="Low complexity" evidence="12">
    <location>
        <begin position="845"/>
        <end position="859"/>
    </location>
</feature>
<dbReference type="PANTHER" id="PTHR45891:SF3">
    <property type="entry name" value="ZINC FINGER PROTEIN 2"/>
    <property type="match status" value="1"/>
</dbReference>
<evidence type="ECO:0000256" key="3">
    <source>
        <dbReference type="ARBA" id="ARBA00022737"/>
    </source>
</evidence>
<evidence type="ECO:0000256" key="5">
    <source>
        <dbReference type="ARBA" id="ARBA00022833"/>
    </source>
</evidence>
<comment type="subcellular location">
    <subcellularLocation>
        <location evidence="1 10 11">Nucleus</location>
    </subcellularLocation>
</comment>
<feature type="compositionally biased region" description="Low complexity" evidence="12">
    <location>
        <begin position="134"/>
        <end position="151"/>
    </location>
</feature>
<dbReference type="OrthoDB" id="6417226at2759"/>
<feature type="domain" description="C2H2-type" evidence="14">
    <location>
        <begin position="587"/>
        <end position="609"/>
    </location>
</feature>
<dbReference type="SMART" id="SM00355">
    <property type="entry name" value="ZnF_C2H2"/>
    <property type="match status" value="2"/>
</dbReference>
<feature type="compositionally biased region" description="Low complexity" evidence="12">
    <location>
        <begin position="816"/>
        <end position="836"/>
    </location>
</feature>
<organism evidence="15 16">
    <name type="scientific">Lucilia cuprina</name>
    <name type="common">Green bottle fly</name>
    <name type="synonym">Australian sheep blowfly</name>
    <dbReference type="NCBI Taxonomy" id="7375"/>
    <lineage>
        <taxon>Eukaryota</taxon>
        <taxon>Metazoa</taxon>
        <taxon>Ecdysozoa</taxon>
        <taxon>Arthropoda</taxon>
        <taxon>Hexapoda</taxon>
        <taxon>Insecta</taxon>
        <taxon>Pterygota</taxon>
        <taxon>Neoptera</taxon>
        <taxon>Endopterygota</taxon>
        <taxon>Diptera</taxon>
        <taxon>Brachycera</taxon>
        <taxon>Muscomorpha</taxon>
        <taxon>Oestroidea</taxon>
        <taxon>Calliphoridae</taxon>
        <taxon>Luciliinae</taxon>
        <taxon>Lucilia</taxon>
    </lineage>
</organism>
<dbReference type="Gene3D" id="3.30.160.60">
    <property type="entry name" value="Classic Zinc Finger"/>
    <property type="match status" value="1"/>
</dbReference>
<dbReference type="STRING" id="7375.A0A0L0CLE6"/>
<keyword evidence="16" id="KW-1185">Reference proteome</keyword>
<dbReference type="SMART" id="SM00389">
    <property type="entry name" value="HOX"/>
    <property type="match status" value="3"/>
</dbReference>
<feature type="region of interest" description="Disordered" evidence="12">
    <location>
        <begin position="371"/>
        <end position="395"/>
    </location>
</feature>
<feature type="compositionally biased region" description="Basic and acidic residues" evidence="12">
    <location>
        <begin position="265"/>
        <end position="274"/>
    </location>
</feature>
<dbReference type="EMBL" id="JRES01000236">
    <property type="protein sequence ID" value="KNC33071.1"/>
    <property type="molecule type" value="Genomic_DNA"/>
</dbReference>
<dbReference type="SUPFAM" id="SSF46689">
    <property type="entry name" value="Homeodomain-like"/>
    <property type="match status" value="3"/>
</dbReference>
<feature type="compositionally biased region" description="Polar residues" evidence="12">
    <location>
        <begin position="277"/>
        <end position="287"/>
    </location>
</feature>
<sequence length="1408" mass="157182">MDANEGVKTTFSKSRFSTLLNNQKRARTRITDDQLKILRAHFDINNSPSEESILEMSQKANLPMKVVKHWFRNTLFKERQRNKDSPYNFNNPPSTTLNLEEYERTGQAKVMPLTDQVQQQQQLQIPSRPSSAHSISNNSEYSNQQQQQQLENKQREEAEILRSQASSVASSTFPLDVQIKTEPCEDLTTQASISLENPASTAMTTFLKQQQQQQKLRFSNLEQQEHDLIMMSEQHLSSAAVAAQQQQHAAVVAAASFYNSYETKSESESSDMHSRPHTPNSNTTSNLYASMNDLLSQQLENMPLNQMGPPKKFQLNPNSNPCSNISSTTSERSSVHNQAGIGGISSGSGVIGGASTGGGITVSSKLFEKHSPSAQYDTNSNSSNSSTTSSGKRANRTRFTDYQIKVLQEFFENNSYPKDSDLEYLSKLLLLSPRVIVVWFQNARQKQRKIYENQPNNSLYESEEKKQNINYACKKCSLVFQRYYELIRHQKNHCFKEENNKKSAKAQIAAAQIAQNLSSEDSNSSMDINSAAAAALLAQHHPVVGVSTASGICKNTPSAGEFSPIPSNATTPPRDQGNSNNSENQKFACDKCKLTFTHFDNLREHQLMHLVNPNLHLPAEGHTTVSAAAAVAAYGPFGSILQSLQQAAHLQQAAANTSTPQPAAKKRKYSETSSNADDLSSLGGFSVTGADYDSHAKKYNFLYQYFLQNEGNSELRQQFHNQDSAELNMEFLANYYQQTELKKRNNYDFLFQYYIRNEQQTNANFELADNNKPNIEFLLQYYQLCESKKFFQLEASPQRIHDGPLMQGGIDTVQHNASSSSNNSSSRPASNGSDRSTSSPGGSGINEESNGGGVVNNIENNEHSPLQATYKARSNGQHCNNNNNDLLTTNIELNNHNNFCQNTNRIEGLSSRNNTSKLEEQMDQLDGLQEVKNQSNLNSATVTTVPDSPAHMPSESSTYYHNLEDFLDATMIENHNQTLNFASDSNKISTELKNTSTSQSCAVTSVQAEDGVATASNTNENSHHKQANKRLRTTILPEQLNFLYECYQNESNPSRKMLEEIAKKVNLKKRVVQVIIEADVENRLFSSQLEKYYNSIFLVWFQNTRAKDKKSRNQQRQHFSNISDDNSNSSSVTNNNLKANVSALTPLAVTGANSEASNDIIRDCNLCQVTQVNIQQHAFTVEHIRKVKDLLAQTSAAAAASIFQGGEEDVKCSLNDYMDQKTLPPNGEQNQQNVQQQQQLALMMMAFQTQNMPNSLMAFNALEGNSAECVATDELSENSFSTKLIPKNQKKTKRNAIKKKKFTMKKSNPAENLATDNELFFNLNANTAVTAHLNAATGSMVDNYKHVNVSLDSNEENDGNNNHEDVEMTEDDEQVIEVKSGNEPINEANDITKSQMYKYNHIAVMEGK</sequence>
<evidence type="ECO:0000313" key="16">
    <source>
        <dbReference type="Proteomes" id="UP000037069"/>
    </source>
</evidence>